<feature type="compositionally biased region" description="Low complexity" evidence="7">
    <location>
        <begin position="793"/>
        <end position="813"/>
    </location>
</feature>
<protein>
    <submittedName>
        <fullName evidence="10">ABC transporter permease</fullName>
    </submittedName>
</protein>
<comment type="caution">
    <text evidence="10">The sequence shown here is derived from an EMBL/GenBank/DDBJ whole genome shotgun (WGS) entry which is preliminary data.</text>
</comment>
<dbReference type="PANTHER" id="PTHR30572:SF4">
    <property type="entry name" value="ABC TRANSPORTER PERMEASE YTRF"/>
    <property type="match status" value="1"/>
</dbReference>
<feature type="transmembrane region" description="Helical" evidence="8">
    <location>
        <begin position="303"/>
        <end position="325"/>
    </location>
</feature>
<dbReference type="GO" id="GO:0022857">
    <property type="term" value="F:transmembrane transporter activity"/>
    <property type="evidence" value="ECO:0007669"/>
    <property type="project" value="TreeGrafter"/>
</dbReference>
<keyword evidence="11" id="KW-1185">Reference proteome</keyword>
<name>A0A5N8X5Q9_9ACTN</name>
<keyword evidence="5 8" id="KW-0472">Membrane</keyword>
<evidence type="ECO:0000313" key="11">
    <source>
        <dbReference type="Proteomes" id="UP000373149"/>
    </source>
</evidence>
<feature type="transmembrane region" description="Helical" evidence="8">
    <location>
        <begin position="437"/>
        <end position="454"/>
    </location>
</feature>
<evidence type="ECO:0000256" key="5">
    <source>
        <dbReference type="ARBA" id="ARBA00023136"/>
    </source>
</evidence>
<dbReference type="GO" id="GO:0005886">
    <property type="term" value="C:plasma membrane"/>
    <property type="evidence" value="ECO:0007669"/>
    <property type="project" value="UniProtKB-SubCell"/>
</dbReference>
<feature type="transmembrane region" description="Helical" evidence="8">
    <location>
        <begin position="398"/>
        <end position="425"/>
    </location>
</feature>
<feature type="region of interest" description="Disordered" evidence="7">
    <location>
        <begin position="678"/>
        <end position="699"/>
    </location>
</feature>
<keyword evidence="3 8" id="KW-0812">Transmembrane</keyword>
<evidence type="ECO:0000256" key="3">
    <source>
        <dbReference type="ARBA" id="ARBA00022692"/>
    </source>
</evidence>
<reference evidence="10 11" key="1">
    <citation type="submission" date="2019-09" db="EMBL/GenBank/DDBJ databases">
        <authorList>
            <person name="Duangmal K."/>
            <person name="Teo W.F.A."/>
            <person name="Lipun K."/>
        </authorList>
    </citation>
    <scope>NUCLEOTIDE SEQUENCE [LARGE SCALE GENOMIC DNA]</scope>
    <source>
        <strain evidence="10 11">K1PN6</strain>
    </source>
</reference>
<dbReference type="AlphaFoldDB" id="A0A5N8X5Q9"/>
<feature type="domain" description="ABC3 transporter permease C-terminal" evidence="9">
    <location>
        <begin position="305"/>
        <end position="416"/>
    </location>
</feature>
<feature type="transmembrane region" description="Helical" evidence="8">
    <location>
        <begin position="346"/>
        <end position="369"/>
    </location>
</feature>
<proteinExistence type="inferred from homology"/>
<evidence type="ECO:0000256" key="8">
    <source>
        <dbReference type="SAM" id="Phobius"/>
    </source>
</evidence>
<evidence type="ECO:0000259" key="9">
    <source>
        <dbReference type="Pfam" id="PF02687"/>
    </source>
</evidence>
<keyword evidence="4 8" id="KW-1133">Transmembrane helix</keyword>
<comment type="similarity">
    <text evidence="6">Belongs to the ABC-4 integral membrane protein family.</text>
</comment>
<organism evidence="10 11">
    <name type="scientific">Streptomyces acidicola</name>
    <dbReference type="NCBI Taxonomy" id="2596892"/>
    <lineage>
        <taxon>Bacteria</taxon>
        <taxon>Bacillati</taxon>
        <taxon>Actinomycetota</taxon>
        <taxon>Actinomycetes</taxon>
        <taxon>Kitasatosporales</taxon>
        <taxon>Streptomycetaceae</taxon>
        <taxon>Streptomyces</taxon>
    </lineage>
</organism>
<feature type="transmembrane region" description="Helical" evidence="8">
    <location>
        <begin position="1081"/>
        <end position="1106"/>
    </location>
</feature>
<evidence type="ECO:0000256" key="2">
    <source>
        <dbReference type="ARBA" id="ARBA00022475"/>
    </source>
</evidence>
<dbReference type="PANTHER" id="PTHR30572">
    <property type="entry name" value="MEMBRANE COMPONENT OF TRANSPORTER-RELATED"/>
    <property type="match status" value="1"/>
</dbReference>
<sequence>MTGGRVTGFVFLRVRAHRLLLAAALLTVVLTTVVPTTLTAYSGAIGDAALRHSLAAPENAVGTSLIVKADTPSADERAAADRAVREGARRTFDGMPVTLRTLVRSGPYALPRSLQPPAARSGNPDLTHFAALDRTQVRVAEGRLPRGGGSTVEVALPQAAADPLGLKPGARLTLTDRFDGPDVRVLITGLYRPDRITAPYWQVDDLRGRGVHKLSFTTYGPLLTDPSVLADSRVSKGESAWLASADFATLTTDRIGALRQAARDGTAALGASDALNGTTAATTSLPEILDDGERSLLVSRSTLLIVALLIALLSGYALFLVARLLSAERAGETRLLRARGSSPRRVTGLAALEALLLAVPAAVCAPLLAGPLTRLLAERGALARIGLHIDTSSGRAEVWLVAAAVALGCALAVTVPALTSGSFTVRRARTLPAPVRAGADVGLLVIAGVAYWQLDRRNTGALSGGISEAPGSAEAGGSPVGTLGIDPLLVTAPALALLAGTVLTLRLLPLVARLAERRAAGGRGLPSALAGWQFSRRPSRGAGPVLLLVLTVALGMLAIGEGASWNRSQDDQADFRAGTDVRVLAGGANGLGGSGRYADIDGVRATAPAIRTAMPLSGGRTATVLALDTASAADGLLLRRDLASEPVRPLLAGLPPKGRTAGPRLPQEATELRLALRLSSDRDGGDAADTDGSGESPEADVTVTLQDRYGVPYPVPAGQLAADGRLHVLALDLARAADAPTGRAAEPLTLTGVRLTMEQPVGGAEQHRLSLEKVSAVRANGPEKPLPQATSWTVTSRTASTSPSADDSTLPTTPRVEESPPGSLVVRYGTGYVPRDLYWRPESFTVRLRVTQPPASEVTGVATDRFLASAGLSGTGQRMDVRFGDSTVPVRIVRSVRALPTTEEGGDGAGGALLVDLRSVNRVLEARDDETAEPTEWWLRTAPGAAGRVAEEVRARPDVEPSRVVVRDEVADRLRDDPFGAGTEAAFAAVAVVAAALAAVGFAVSTAGSLRERADEFAVLRALGAPRRQLARLIAAEQGVLVAVALTAGVALGTVLTRAVIPRIVLTPQASRPVPEVLVELPVAPVALLLAAVTVTPLAVTAVLAARRPDAVGTLRRQGGE</sequence>
<evidence type="ECO:0000256" key="1">
    <source>
        <dbReference type="ARBA" id="ARBA00004651"/>
    </source>
</evidence>
<accession>A0A5N8X5Q9</accession>
<feature type="transmembrane region" description="Helical" evidence="8">
    <location>
        <begin position="488"/>
        <end position="508"/>
    </location>
</feature>
<feature type="transmembrane region" description="Helical" evidence="8">
    <location>
        <begin position="1040"/>
        <end position="1061"/>
    </location>
</feature>
<feature type="transmembrane region" description="Helical" evidence="8">
    <location>
        <begin position="545"/>
        <end position="565"/>
    </location>
</feature>
<feature type="transmembrane region" description="Helical" evidence="8">
    <location>
        <begin position="985"/>
        <end position="1004"/>
    </location>
</feature>
<dbReference type="EMBL" id="VMNX01000322">
    <property type="protein sequence ID" value="MPY54811.1"/>
    <property type="molecule type" value="Genomic_DNA"/>
</dbReference>
<evidence type="ECO:0000313" key="10">
    <source>
        <dbReference type="EMBL" id="MPY54811.1"/>
    </source>
</evidence>
<evidence type="ECO:0000256" key="7">
    <source>
        <dbReference type="SAM" id="MobiDB-lite"/>
    </source>
</evidence>
<keyword evidence="2" id="KW-1003">Cell membrane</keyword>
<dbReference type="InterPro" id="IPR003838">
    <property type="entry name" value="ABC3_permease_C"/>
</dbReference>
<evidence type="ECO:0000256" key="6">
    <source>
        <dbReference type="ARBA" id="ARBA00038076"/>
    </source>
</evidence>
<gene>
    <name evidence="10" type="ORF">FPZ41_42160</name>
</gene>
<dbReference type="Proteomes" id="UP000373149">
    <property type="component" value="Unassembled WGS sequence"/>
</dbReference>
<dbReference type="Pfam" id="PF02687">
    <property type="entry name" value="FtsX"/>
    <property type="match status" value="2"/>
</dbReference>
<comment type="subcellular location">
    <subcellularLocation>
        <location evidence="1">Cell membrane</location>
        <topology evidence="1">Multi-pass membrane protein</topology>
    </subcellularLocation>
</comment>
<dbReference type="InterPro" id="IPR050250">
    <property type="entry name" value="Macrolide_Exporter_MacB"/>
</dbReference>
<feature type="domain" description="ABC3 transporter permease C-terminal" evidence="9">
    <location>
        <begin position="989"/>
        <end position="1103"/>
    </location>
</feature>
<evidence type="ECO:0000256" key="4">
    <source>
        <dbReference type="ARBA" id="ARBA00022989"/>
    </source>
</evidence>
<feature type="region of interest" description="Disordered" evidence="7">
    <location>
        <begin position="780"/>
        <end position="822"/>
    </location>
</feature>